<keyword evidence="1" id="KW-0472">Membrane</keyword>
<dbReference type="EMBL" id="MJEA01000001">
    <property type="protein sequence ID" value="OQO71386.1"/>
    <property type="molecule type" value="Genomic_DNA"/>
</dbReference>
<evidence type="ECO:0000313" key="3">
    <source>
        <dbReference type="Proteomes" id="UP000192477"/>
    </source>
</evidence>
<keyword evidence="1" id="KW-0812">Transmembrane</keyword>
<organism evidence="2 3">
    <name type="scientific">Enterococcus villorum</name>
    <dbReference type="NCBI Taxonomy" id="112904"/>
    <lineage>
        <taxon>Bacteria</taxon>
        <taxon>Bacillati</taxon>
        <taxon>Bacillota</taxon>
        <taxon>Bacilli</taxon>
        <taxon>Lactobacillales</taxon>
        <taxon>Enterococcaceae</taxon>
        <taxon>Enterococcus</taxon>
    </lineage>
</organism>
<feature type="transmembrane region" description="Helical" evidence="1">
    <location>
        <begin position="67"/>
        <end position="90"/>
    </location>
</feature>
<comment type="caution">
    <text evidence="2">The sequence shown here is derived from an EMBL/GenBank/DDBJ whole genome shotgun (WGS) entry which is preliminary data.</text>
</comment>
<dbReference type="RefSeq" id="WP_081181448.1">
    <property type="nucleotide sequence ID" value="NZ_MJEA01000001.1"/>
</dbReference>
<keyword evidence="1" id="KW-1133">Transmembrane helix</keyword>
<evidence type="ECO:0000256" key="1">
    <source>
        <dbReference type="SAM" id="Phobius"/>
    </source>
</evidence>
<dbReference type="STRING" id="112904.BH747_00710"/>
<dbReference type="OrthoDB" id="2192880at2"/>
<gene>
    <name evidence="2" type="ORF">BH747_00710</name>
</gene>
<sequence length="128" mass="14953">MEIQLSRRTGFYGMGSPIQLRIDGKKKQFLAHNQSVLLEVDPPFTMQVSFYWLKSPVYTITHPSKQYVITMNLLLLQMYPLLFLASGVSTLYVPHFLYRLFVILGMIGFFYYIKNKAYVIKEEDNGQL</sequence>
<evidence type="ECO:0000313" key="2">
    <source>
        <dbReference type="EMBL" id="OQO71386.1"/>
    </source>
</evidence>
<proteinExistence type="predicted"/>
<protein>
    <submittedName>
        <fullName evidence="2">Uncharacterized protein</fullName>
    </submittedName>
</protein>
<feature type="transmembrane region" description="Helical" evidence="1">
    <location>
        <begin position="96"/>
        <end position="113"/>
    </location>
</feature>
<name>A0A1V8YLZ5_9ENTE</name>
<dbReference type="AlphaFoldDB" id="A0A1V8YLZ5"/>
<reference evidence="2 3" key="1">
    <citation type="journal article" date="2017" name="BMC Microbiol.">
        <title>Comparative genomics of Enterococcus spp. isolated from bovine feces.</title>
        <authorList>
            <person name="Beukers A.G."/>
            <person name="Zaheer R."/>
            <person name="Goji N."/>
            <person name="Amoako K.K."/>
            <person name="Chaves A.V."/>
            <person name="Ward M.P."/>
            <person name="McAllister T.A."/>
        </authorList>
    </citation>
    <scope>NUCLEOTIDE SEQUENCE [LARGE SCALE GENOMIC DNA]</scope>
    <source>
        <strain evidence="2 3">F1129D 143</strain>
    </source>
</reference>
<accession>A0A1V8YLZ5</accession>
<dbReference type="Proteomes" id="UP000192477">
    <property type="component" value="Unassembled WGS sequence"/>
</dbReference>